<gene>
    <name evidence="1" type="ORF">MUDAN_MDHGFNIF_01214</name>
</gene>
<organism evidence="1 2">
    <name type="scientific">Lactiplantibacillus mudanjiangensis</name>
    <dbReference type="NCBI Taxonomy" id="1296538"/>
    <lineage>
        <taxon>Bacteria</taxon>
        <taxon>Bacillati</taxon>
        <taxon>Bacillota</taxon>
        <taxon>Bacilli</taxon>
        <taxon>Lactobacillales</taxon>
        <taxon>Lactobacillaceae</taxon>
        <taxon>Lactiplantibacillus</taxon>
    </lineage>
</organism>
<sequence>MIAFVKFDSSEANVSIDYIKLAEKVWGFEYSEMPIFVNHGGIKLDSHDGFYLDFSLFLSDYTEKWVSVKVGWDSTELMINLVKNVPNQIAIMTAFEQELLINQKGFYNLVAYIAKNVNGEIMVGENSDWIDLTTFTNQYREIMTVPFAEAVDQSIKFGSQHAPGKKDSGTDRYLY</sequence>
<dbReference type="RefSeq" id="WP_130846016.1">
    <property type="nucleotide sequence ID" value="NZ_BJDY01000001.1"/>
</dbReference>
<proteinExistence type="predicted"/>
<evidence type="ECO:0000313" key="1">
    <source>
        <dbReference type="EMBL" id="VDG29677.1"/>
    </source>
</evidence>
<dbReference type="OrthoDB" id="2295027at2"/>
<evidence type="ECO:0000313" key="2">
    <source>
        <dbReference type="Proteomes" id="UP000289996"/>
    </source>
</evidence>
<dbReference type="AlphaFoldDB" id="A0A660E6B2"/>
<accession>A0A660E6B2</accession>
<name>A0A660E6B2_9LACO</name>
<keyword evidence="2" id="KW-1185">Reference proteome</keyword>
<dbReference type="EMBL" id="UYIG01000152">
    <property type="protein sequence ID" value="VDG29677.1"/>
    <property type="molecule type" value="Genomic_DNA"/>
</dbReference>
<dbReference type="Proteomes" id="UP000289996">
    <property type="component" value="Unassembled WGS sequence"/>
</dbReference>
<protein>
    <submittedName>
        <fullName evidence="1">Uncharacterized protein</fullName>
    </submittedName>
</protein>
<reference evidence="1 2" key="1">
    <citation type="submission" date="2018-11" db="EMBL/GenBank/DDBJ databases">
        <authorList>
            <person name="Wuyts S."/>
        </authorList>
    </citation>
    <scope>NUCLEOTIDE SEQUENCE [LARGE SCALE GENOMIC DNA]</scope>
    <source>
        <strain evidence="1">Lactobacillus mudanjiangensis AMBF249</strain>
    </source>
</reference>